<accession>A0A8H7SMZ6</accession>
<evidence type="ECO:0000313" key="8">
    <source>
        <dbReference type="Proteomes" id="UP000613177"/>
    </source>
</evidence>
<dbReference type="EMBL" id="JAEPRE010000094">
    <property type="protein sequence ID" value="KAG2232960.1"/>
    <property type="molecule type" value="Genomic_DNA"/>
</dbReference>
<dbReference type="GO" id="GO:0043111">
    <property type="term" value="P:replication fork arrest"/>
    <property type="evidence" value="ECO:0007669"/>
    <property type="project" value="TreeGrafter"/>
</dbReference>
<dbReference type="GO" id="GO:0031298">
    <property type="term" value="C:replication fork protection complex"/>
    <property type="evidence" value="ECO:0007669"/>
    <property type="project" value="TreeGrafter"/>
</dbReference>
<dbReference type="InterPro" id="IPR006906">
    <property type="entry name" value="Timeless_N"/>
</dbReference>
<dbReference type="PANTHER" id="PTHR22940:SF4">
    <property type="entry name" value="PROTEIN TIMELESS HOMOLOG"/>
    <property type="match status" value="1"/>
</dbReference>
<name>A0A8H7SMZ6_9FUNG</name>
<protein>
    <recommendedName>
        <fullName evidence="6">Timeless N-terminal domain-containing protein</fullName>
    </recommendedName>
</protein>
<feature type="region of interest" description="Disordered" evidence="5">
    <location>
        <begin position="570"/>
        <end position="598"/>
    </location>
</feature>
<organism evidence="7 8">
    <name type="scientific">Thamnidium elegans</name>
    <dbReference type="NCBI Taxonomy" id="101142"/>
    <lineage>
        <taxon>Eukaryota</taxon>
        <taxon>Fungi</taxon>
        <taxon>Fungi incertae sedis</taxon>
        <taxon>Mucoromycota</taxon>
        <taxon>Mucoromycotina</taxon>
        <taxon>Mucoromycetes</taxon>
        <taxon>Mucorales</taxon>
        <taxon>Mucorineae</taxon>
        <taxon>Mucoraceae</taxon>
        <taxon>Thamnidium</taxon>
    </lineage>
</organism>
<dbReference type="InterPro" id="IPR044998">
    <property type="entry name" value="Timeless"/>
</dbReference>
<reference evidence="7" key="1">
    <citation type="submission" date="2021-01" db="EMBL/GenBank/DDBJ databases">
        <title>Metabolic potential, ecology and presence of endohyphal bacteria is reflected in genomic diversity of Mucoromycotina.</title>
        <authorList>
            <person name="Muszewska A."/>
            <person name="Okrasinska A."/>
            <person name="Steczkiewicz K."/>
            <person name="Drgas O."/>
            <person name="Orlowska M."/>
            <person name="Perlinska-Lenart U."/>
            <person name="Aleksandrzak-Piekarczyk T."/>
            <person name="Szatraj K."/>
            <person name="Zielenkiewicz U."/>
            <person name="Pilsyk S."/>
            <person name="Malc E."/>
            <person name="Mieczkowski P."/>
            <person name="Kruszewska J.S."/>
            <person name="Biernat P."/>
            <person name="Pawlowska J."/>
        </authorList>
    </citation>
    <scope>NUCLEOTIDE SEQUENCE</scope>
    <source>
        <strain evidence="7">WA0000018081</strain>
    </source>
</reference>
<feature type="compositionally biased region" description="Acidic residues" evidence="5">
    <location>
        <begin position="578"/>
        <end position="596"/>
    </location>
</feature>
<evidence type="ECO:0000313" key="7">
    <source>
        <dbReference type="EMBL" id="KAG2232960.1"/>
    </source>
</evidence>
<comment type="caution">
    <text evidence="7">The sequence shown here is derived from an EMBL/GenBank/DDBJ whole genome shotgun (WGS) entry which is preliminary data.</text>
</comment>
<dbReference type="GO" id="GO:0000076">
    <property type="term" value="P:DNA replication checkpoint signaling"/>
    <property type="evidence" value="ECO:0007669"/>
    <property type="project" value="TreeGrafter"/>
</dbReference>
<keyword evidence="4" id="KW-0131">Cell cycle</keyword>
<dbReference type="Pfam" id="PF04821">
    <property type="entry name" value="TIMELESS"/>
    <property type="match status" value="1"/>
</dbReference>
<keyword evidence="8" id="KW-1185">Reference proteome</keyword>
<dbReference type="GO" id="GO:0006281">
    <property type="term" value="P:DNA repair"/>
    <property type="evidence" value="ECO:0007669"/>
    <property type="project" value="TreeGrafter"/>
</dbReference>
<proteinExistence type="predicted"/>
<evidence type="ECO:0000256" key="2">
    <source>
        <dbReference type="ARBA" id="ARBA00022880"/>
    </source>
</evidence>
<comment type="subcellular location">
    <subcellularLocation>
        <location evidence="1">Nucleus</location>
    </subcellularLocation>
</comment>
<keyword evidence="2" id="KW-0236">DNA replication inhibitor</keyword>
<gene>
    <name evidence="7" type="ORF">INT48_008053</name>
</gene>
<evidence type="ECO:0000256" key="1">
    <source>
        <dbReference type="ARBA" id="ARBA00004123"/>
    </source>
</evidence>
<dbReference type="AlphaFoldDB" id="A0A8H7SMZ6"/>
<dbReference type="PANTHER" id="PTHR22940">
    <property type="entry name" value="TIMEOUT/TIMELESS-2"/>
    <property type="match status" value="1"/>
</dbReference>
<evidence type="ECO:0000256" key="4">
    <source>
        <dbReference type="ARBA" id="ARBA00023306"/>
    </source>
</evidence>
<keyword evidence="3" id="KW-0539">Nucleus</keyword>
<sequence>MDREEIEETRSYILTLCSAIGGLEEVVEQDHSVVQVYCAGDEALACLRDLKKAIRIDSRNNERTVLKALVEYNVIETDIVPLLLSFRKDRNEVALRFILACVELLVPMTWPVEKRIDDDEQEDDPNLMSCYRKYKLDLLTEGVFESILTLIMNSVRIPQRDRSIIDQTTIRLGLYLFRNLAAIPDLNISQSSNPEQIRMSHMQETLMMRYYEADVIEFLLTIASNSTKLDGTTEWNVLVLESLYNLIKFVDPKQVFSFGITNGLERGDMLDISSKLSDLLTLENTKKRQKTGFVPTRHNRFGGTYVLEWDDKKRVSHSQVAGFADPTLLIEGQKQSGRTGKKRKLEDKALVRKVYQNAKSIMYLKLTAQSFIKSCFNAFYIRMMKDMLREDAKILANDYTRYHYTMKWFLEYHGYEQNSTMRRKEYNLDLPGQEIDHDAKDFDFSLVASALDLKTVLFCLKQMRITMDNKQWFELQMAMDCLRQMLQTIGVMAKSETEEYRIIAEHIQSNLYYEQQHLDLLIETVRCYKNQSNGYLKSVVLLTHVLLRLLDKYQQGKKVLFTRKKARSKAKKANSGQQEEEPLIADVEESENEEEARDNNAAYKDQRYMSSDVVHTYCALLEGYEDLEPKYMACIASMFHRIMLPVLDLFNKILCDAYRMPNTKEFTMLTEFIQYSTYQFFKAAKVYPLLFVEALIPKFKSNRDLWEQPDERTIQAQQDERDYLDDVNYIPTTTTTTKESENPAREEENHNIIDDAMADYLFGAFDRREEELPTEDMDASLNSEVETSIEEVDKLLLEMGVETH</sequence>
<evidence type="ECO:0000256" key="5">
    <source>
        <dbReference type="SAM" id="MobiDB-lite"/>
    </source>
</evidence>
<feature type="domain" description="Timeless N-terminal" evidence="6">
    <location>
        <begin position="36"/>
        <end position="306"/>
    </location>
</feature>
<dbReference type="GO" id="GO:0003677">
    <property type="term" value="F:DNA binding"/>
    <property type="evidence" value="ECO:0007669"/>
    <property type="project" value="TreeGrafter"/>
</dbReference>
<evidence type="ECO:0000259" key="6">
    <source>
        <dbReference type="Pfam" id="PF04821"/>
    </source>
</evidence>
<dbReference type="Proteomes" id="UP000613177">
    <property type="component" value="Unassembled WGS sequence"/>
</dbReference>
<evidence type="ECO:0000256" key="3">
    <source>
        <dbReference type="ARBA" id="ARBA00023242"/>
    </source>
</evidence>